<dbReference type="AlphaFoldDB" id="A0ABD0TAZ7"/>
<organism evidence="2 3">
    <name type="scientific">Loxostege sticticalis</name>
    <name type="common">Beet webworm moth</name>
    <dbReference type="NCBI Taxonomy" id="481309"/>
    <lineage>
        <taxon>Eukaryota</taxon>
        <taxon>Metazoa</taxon>
        <taxon>Ecdysozoa</taxon>
        <taxon>Arthropoda</taxon>
        <taxon>Hexapoda</taxon>
        <taxon>Insecta</taxon>
        <taxon>Pterygota</taxon>
        <taxon>Neoptera</taxon>
        <taxon>Endopterygota</taxon>
        <taxon>Lepidoptera</taxon>
        <taxon>Glossata</taxon>
        <taxon>Ditrysia</taxon>
        <taxon>Pyraloidea</taxon>
        <taxon>Crambidae</taxon>
        <taxon>Pyraustinae</taxon>
        <taxon>Loxostege</taxon>
    </lineage>
</organism>
<proteinExistence type="predicted"/>
<dbReference type="EMBL" id="JBEDNZ010000008">
    <property type="protein sequence ID" value="KAL0839503.1"/>
    <property type="molecule type" value="Genomic_DNA"/>
</dbReference>
<gene>
    <name evidence="2" type="ORF">ABMA28_016209</name>
</gene>
<protein>
    <recommendedName>
        <fullName evidence="4">Coiled-coil domain-containing protein 63</fullName>
    </recommendedName>
</protein>
<evidence type="ECO:0000256" key="1">
    <source>
        <dbReference type="SAM" id="MobiDB-lite"/>
    </source>
</evidence>
<accession>A0ABD0TAZ7</accession>
<reference evidence="2 3" key="1">
    <citation type="submission" date="2024-06" db="EMBL/GenBank/DDBJ databases">
        <title>A chromosome-level genome assembly of beet webworm, Loxostege sticticalis.</title>
        <authorList>
            <person name="Zhang Y."/>
        </authorList>
    </citation>
    <scope>NUCLEOTIDE SEQUENCE [LARGE SCALE GENOMIC DNA]</scope>
    <source>
        <strain evidence="2">AQ028</strain>
        <tissue evidence="2">Male pupae</tissue>
    </source>
</reference>
<comment type="caution">
    <text evidence="2">The sequence shown here is derived from an EMBL/GenBank/DDBJ whole genome shotgun (WGS) entry which is preliminary data.</text>
</comment>
<feature type="region of interest" description="Disordered" evidence="1">
    <location>
        <begin position="458"/>
        <end position="483"/>
    </location>
</feature>
<name>A0ABD0TAZ7_LOXSC</name>
<evidence type="ECO:0000313" key="3">
    <source>
        <dbReference type="Proteomes" id="UP001549921"/>
    </source>
</evidence>
<dbReference type="Proteomes" id="UP001549921">
    <property type="component" value="Unassembled WGS sequence"/>
</dbReference>
<evidence type="ECO:0000313" key="2">
    <source>
        <dbReference type="EMBL" id="KAL0839503.1"/>
    </source>
</evidence>
<sequence length="646" mass="75005">MEHNQKEHGERVTSTYAEIYFDDDYCGAREALPIELESKKSSEDDDGGDDWQSPSDMLIGIIELKPPFTSKITRGKTHEGILAIGNGVLEKERAKFLRKLTGLLSDNDHGWSRVLTSERKLVERKVKHIYDKIFEQKSNIMTKEISEFYEKTLQELEDHLRSELKQLLISAHANIISDLNVEIKEKLAKERLVVEDALKKRYISENNNIKKYYKLLLDNELHRSSRLINQALHERNDALAAFYRQVEAENITSTMYVMCTERKKCRVKQFILENFQTADIAEKMQKIKERQQVLDDYKKKEVPITQINRDWEGKIKKILQLFLKFISYSLKLLPEQSTFLLDLEKMIVLQMNEIQKHPQKCSSILMEDVALENILKFEEPKPEQTVCEGGPFFIMGDLNDPTPPRYGSRETLPSDVDLPFFRVNRQFMYAKCHNFEEIKDFLESQRCKCQDIPPLIAKKTPSDESTQSGKSASPPPSSATENASLDEPLLIDDISRLHHCPARSCQNWAERMSFPYLNAYLDYTEENFKRVTTILDQPKKKATPPELIDPKKYVFADLPFSATKEPYHNVETQYSSQEELYVPEVGCTCFDTNSLKKAQSTSAMKESPSKELNDILQKRKTSLWNLIHEHPKLLKIFTDESFDFQL</sequence>
<evidence type="ECO:0008006" key="4">
    <source>
        <dbReference type="Google" id="ProtNLM"/>
    </source>
</evidence>